<gene>
    <name evidence="2" type="primary">54</name>
    <name evidence="2" type="ORF">SEA_KEVIN1_54</name>
</gene>
<dbReference type="EMBL" id="MK524500">
    <property type="protein sequence ID" value="QBI97298.1"/>
    <property type="molecule type" value="Genomic_DNA"/>
</dbReference>
<dbReference type="GeneID" id="64367869"/>
<dbReference type="Pfam" id="PF24212">
    <property type="entry name" value="DUF7433"/>
    <property type="match status" value="1"/>
</dbReference>
<evidence type="ECO:0000313" key="2">
    <source>
        <dbReference type="EMBL" id="QBI97298.1"/>
    </source>
</evidence>
<evidence type="ECO:0000256" key="1">
    <source>
        <dbReference type="SAM" id="MobiDB-lite"/>
    </source>
</evidence>
<protein>
    <submittedName>
        <fullName evidence="2">Uncharacterized protein</fullName>
    </submittedName>
</protein>
<proteinExistence type="predicted"/>
<accession>A0A481VUD4</accession>
<organism evidence="2 3">
    <name type="scientific">Mycobacterium phage Kevin1</name>
    <dbReference type="NCBI Taxonomy" id="2530132"/>
    <lineage>
        <taxon>Viruses</taxon>
        <taxon>Duplodnaviria</taxon>
        <taxon>Heunggongvirae</taxon>
        <taxon>Uroviricota</taxon>
        <taxon>Caudoviricetes</taxon>
        <taxon>Nclasvirinae</taxon>
        <taxon>Charlievirus</taxon>
        <taxon>Charlievirus Kevin1</taxon>
    </lineage>
</organism>
<dbReference type="InterPro" id="IPR055856">
    <property type="entry name" value="DUF7433"/>
</dbReference>
<keyword evidence="3" id="KW-1185">Reference proteome</keyword>
<evidence type="ECO:0000313" key="3">
    <source>
        <dbReference type="Proteomes" id="UP000293661"/>
    </source>
</evidence>
<reference evidence="2 3" key="1">
    <citation type="submission" date="2019-02" db="EMBL/GenBank/DDBJ databases">
        <authorList>
            <person name="Zhang K.D."/>
            <person name="Akoto F."/>
            <person name="Faltine-Gonzalez D.Z."/>
            <person name="Kenna M.A."/>
            <person name="Korenberg J.B."/>
            <person name="Mageeney C.M."/>
            <person name="Mendello K.R."/>
            <person name="Pyfer L.M."/>
            <person name="Ramirez W.A."/>
            <person name="Reisner J.R."/>
            <person name="Thoonkuzhy M.J."/>
            <person name="Veliz C.A."/>
            <person name="Zuilkoski C.M."/>
            <person name="Ware V.C."/>
            <person name="Garlena R.A."/>
            <person name="Russell D.A."/>
            <person name="Pope W.H."/>
            <person name="Jacobs-Sera D."/>
            <person name="Hatfull G.F."/>
        </authorList>
    </citation>
    <scope>NUCLEOTIDE SEQUENCE [LARGE SCALE GENOMIC DNA]</scope>
</reference>
<dbReference type="KEGG" id="vg:64367869"/>
<feature type="region of interest" description="Disordered" evidence="1">
    <location>
        <begin position="1"/>
        <end position="32"/>
    </location>
</feature>
<name>A0A481VUD4_9CAUD</name>
<dbReference type="RefSeq" id="YP_010052057.1">
    <property type="nucleotide sequence ID" value="NC_054451.1"/>
</dbReference>
<sequence length="100" mass="10882">MTEINASEDGAEPLGEAPEVTSSVVGGPRVRRRAGSLDDHKVEVINADETLLTVLVYPDGSVRFRSNQPRQWVAETLQVLADSVRAQAAREDYESDEADA</sequence>
<dbReference type="Proteomes" id="UP000293661">
    <property type="component" value="Segment"/>
</dbReference>